<proteinExistence type="inferred from homology"/>
<dbReference type="GO" id="GO:0005886">
    <property type="term" value="C:plasma membrane"/>
    <property type="evidence" value="ECO:0007669"/>
    <property type="project" value="UniProtKB-SubCell"/>
</dbReference>
<evidence type="ECO:0000256" key="5">
    <source>
        <dbReference type="ARBA" id="ARBA00022989"/>
    </source>
</evidence>
<feature type="transmembrane region" description="Helical" evidence="7">
    <location>
        <begin position="154"/>
        <end position="175"/>
    </location>
</feature>
<dbReference type="AlphaFoldDB" id="A0A9D1LV85"/>
<name>A0A9D1LV85_9FIRM</name>
<dbReference type="Gene3D" id="1.10.3720.10">
    <property type="entry name" value="MetI-like"/>
    <property type="match status" value="1"/>
</dbReference>
<dbReference type="Proteomes" id="UP000824111">
    <property type="component" value="Unassembled WGS sequence"/>
</dbReference>
<feature type="transmembrane region" description="Helical" evidence="7">
    <location>
        <begin position="23"/>
        <end position="48"/>
    </location>
</feature>
<keyword evidence="3" id="KW-1003">Cell membrane</keyword>
<dbReference type="InterPro" id="IPR035906">
    <property type="entry name" value="MetI-like_sf"/>
</dbReference>
<dbReference type="PANTHER" id="PTHR43744">
    <property type="entry name" value="ABC TRANSPORTER PERMEASE PROTEIN MG189-RELATED-RELATED"/>
    <property type="match status" value="1"/>
</dbReference>
<keyword evidence="4 7" id="KW-0812">Transmembrane</keyword>
<keyword evidence="6 7" id="KW-0472">Membrane</keyword>
<dbReference type="SUPFAM" id="SSF161098">
    <property type="entry name" value="MetI-like"/>
    <property type="match status" value="1"/>
</dbReference>
<comment type="subcellular location">
    <subcellularLocation>
        <location evidence="1 7">Cell membrane</location>
        <topology evidence="1 7">Multi-pass membrane protein</topology>
    </subcellularLocation>
</comment>
<comment type="similarity">
    <text evidence="7">Belongs to the binding-protein-dependent transport system permease family.</text>
</comment>
<evidence type="ECO:0000313" key="10">
    <source>
        <dbReference type="Proteomes" id="UP000824111"/>
    </source>
</evidence>
<dbReference type="CDD" id="cd06261">
    <property type="entry name" value="TM_PBP2"/>
    <property type="match status" value="1"/>
</dbReference>
<feature type="transmembrane region" description="Helical" evidence="7">
    <location>
        <begin position="119"/>
        <end position="142"/>
    </location>
</feature>
<evidence type="ECO:0000256" key="1">
    <source>
        <dbReference type="ARBA" id="ARBA00004651"/>
    </source>
</evidence>
<comment type="caution">
    <text evidence="9">The sequence shown here is derived from an EMBL/GenBank/DDBJ whole genome shotgun (WGS) entry which is preliminary data.</text>
</comment>
<feature type="transmembrane region" description="Helical" evidence="7">
    <location>
        <begin position="86"/>
        <end position="112"/>
    </location>
</feature>
<dbReference type="PANTHER" id="PTHR43744:SF6">
    <property type="entry name" value="ABC TRANSPORTER PERMEASE PROTEIN YESQ-RELATED"/>
    <property type="match status" value="1"/>
</dbReference>
<dbReference type="EMBL" id="DVND01000121">
    <property type="protein sequence ID" value="HIU48611.1"/>
    <property type="molecule type" value="Genomic_DNA"/>
</dbReference>
<evidence type="ECO:0000259" key="8">
    <source>
        <dbReference type="PROSITE" id="PS50928"/>
    </source>
</evidence>
<evidence type="ECO:0000256" key="3">
    <source>
        <dbReference type="ARBA" id="ARBA00022475"/>
    </source>
</evidence>
<evidence type="ECO:0000256" key="7">
    <source>
        <dbReference type="RuleBase" id="RU363032"/>
    </source>
</evidence>
<keyword evidence="5 7" id="KW-1133">Transmembrane helix</keyword>
<reference evidence="9" key="1">
    <citation type="submission" date="2020-10" db="EMBL/GenBank/DDBJ databases">
        <authorList>
            <person name="Gilroy R."/>
        </authorList>
    </citation>
    <scope>NUCLEOTIDE SEQUENCE</scope>
    <source>
        <strain evidence="9">ChiSjej4B22-9803</strain>
    </source>
</reference>
<dbReference type="Pfam" id="PF00528">
    <property type="entry name" value="BPD_transp_1"/>
    <property type="match status" value="1"/>
</dbReference>
<dbReference type="GO" id="GO:0055085">
    <property type="term" value="P:transmembrane transport"/>
    <property type="evidence" value="ECO:0007669"/>
    <property type="project" value="InterPro"/>
</dbReference>
<sequence>MKFNEKTDGLINFSDLKKIEFKVVYWLMFAILVAISLVCIVPIIWVVVSSVKPTAEMYRVPPTIIPETVELGVLKSAWDKVQFGKYFLNSIILIAGAWACDVFFNGICGYVLSRLKPKGTTLVMTLLFWTMLISGISMVPLYETFVSLGGVGHFWPLWLQAGCNAFNVMLFRNFFNSIPMSYIEAARIDGLSEIKIFFKIILPLSIPILMVVSIFSVSHQWSNFMWPYLLLTEDKAPVSVKLFMLDSNENIMENEKMAIMLFSIIPPAIM</sequence>
<dbReference type="InterPro" id="IPR000515">
    <property type="entry name" value="MetI-like"/>
</dbReference>
<evidence type="ECO:0000313" key="9">
    <source>
        <dbReference type="EMBL" id="HIU48611.1"/>
    </source>
</evidence>
<evidence type="ECO:0000256" key="6">
    <source>
        <dbReference type="ARBA" id="ARBA00023136"/>
    </source>
</evidence>
<accession>A0A9D1LV85</accession>
<evidence type="ECO:0000256" key="2">
    <source>
        <dbReference type="ARBA" id="ARBA00022448"/>
    </source>
</evidence>
<organism evidence="9 10">
    <name type="scientific">Candidatus Avimonoglobus intestinipullorum</name>
    <dbReference type="NCBI Taxonomy" id="2840699"/>
    <lineage>
        <taxon>Bacteria</taxon>
        <taxon>Bacillati</taxon>
        <taxon>Bacillota</taxon>
        <taxon>Clostridia</taxon>
        <taxon>Eubacteriales</taxon>
        <taxon>Candidatus Avimonoglobus</taxon>
    </lineage>
</organism>
<feature type="domain" description="ABC transmembrane type-1" evidence="8">
    <location>
        <begin position="87"/>
        <end position="270"/>
    </location>
</feature>
<feature type="transmembrane region" description="Helical" evidence="7">
    <location>
        <begin position="196"/>
        <end position="217"/>
    </location>
</feature>
<protein>
    <submittedName>
        <fullName evidence="9">Carbohydrate ABC transporter permease</fullName>
    </submittedName>
</protein>
<reference evidence="9" key="2">
    <citation type="journal article" date="2021" name="PeerJ">
        <title>Extensive microbial diversity within the chicken gut microbiome revealed by metagenomics and culture.</title>
        <authorList>
            <person name="Gilroy R."/>
            <person name="Ravi A."/>
            <person name="Getino M."/>
            <person name="Pursley I."/>
            <person name="Horton D.L."/>
            <person name="Alikhan N.F."/>
            <person name="Baker D."/>
            <person name="Gharbi K."/>
            <person name="Hall N."/>
            <person name="Watson M."/>
            <person name="Adriaenssens E.M."/>
            <person name="Foster-Nyarko E."/>
            <person name="Jarju S."/>
            <person name="Secka A."/>
            <person name="Antonio M."/>
            <person name="Oren A."/>
            <person name="Chaudhuri R.R."/>
            <person name="La Ragione R."/>
            <person name="Hildebrand F."/>
            <person name="Pallen M.J."/>
        </authorList>
    </citation>
    <scope>NUCLEOTIDE SEQUENCE</scope>
    <source>
        <strain evidence="9">ChiSjej4B22-9803</strain>
    </source>
</reference>
<dbReference type="PROSITE" id="PS50928">
    <property type="entry name" value="ABC_TM1"/>
    <property type="match status" value="1"/>
</dbReference>
<feature type="non-terminal residue" evidence="9">
    <location>
        <position position="270"/>
    </location>
</feature>
<keyword evidence="2 7" id="KW-0813">Transport</keyword>
<gene>
    <name evidence="9" type="ORF">IAB04_04555</name>
</gene>
<evidence type="ECO:0000256" key="4">
    <source>
        <dbReference type="ARBA" id="ARBA00022692"/>
    </source>
</evidence>